<dbReference type="EMBL" id="FNOM01000001">
    <property type="protein sequence ID" value="SDW15672.1"/>
    <property type="molecule type" value="Genomic_DNA"/>
</dbReference>
<evidence type="ECO:0000256" key="1">
    <source>
        <dbReference type="HAMAP-Rule" id="MF_00095"/>
    </source>
</evidence>
<organism evidence="4 5">
    <name type="scientific">Roseicitreum antarcticum</name>
    <dbReference type="NCBI Taxonomy" id="564137"/>
    <lineage>
        <taxon>Bacteria</taxon>
        <taxon>Pseudomonadati</taxon>
        <taxon>Pseudomonadota</taxon>
        <taxon>Alphaproteobacteria</taxon>
        <taxon>Rhodobacterales</taxon>
        <taxon>Paracoccaceae</taxon>
        <taxon>Roseicitreum</taxon>
    </lineage>
</organism>
<dbReference type="InterPro" id="IPR005224">
    <property type="entry name" value="SfsA"/>
</dbReference>
<dbReference type="NCBIfam" id="TIGR00230">
    <property type="entry name" value="sfsA"/>
    <property type="match status" value="1"/>
</dbReference>
<evidence type="ECO:0000313" key="5">
    <source>
        <dbReference type="Proteomes" id="UP000198539"/>
    </source>
</evidence>
<dbReference type="Pfam" id="PF17746">
    <property type="entry name" value="SfsA_N"/>
    <property type="match status" value="1"/>
</dbReference>
<feature type="domain" description="SfsA N-terminal OB" evidence="3">
    <location>
        <begin position="31"/>
        <end position="91"/>
    </location>
</feature>
<name>A0A1H2R892_9RHOB</name>
<dbReference type="InterPro" id="IPR040452">
    <property type="entry name" value="SfsA_C"/>
</dbReference>
<evidence type="ECO:0000259" key="2">
    <source>
        <dbReference type="Pfam" id="PF03749"/>
    </source>
</evidence>
<dbReference type="GO" id="GO:0003677">
    <property type="term" value="F:DNA binding"/>
    <property type="evidence" value="ECO:0007669"/>
    <property type="project" value="InterPro"/>
</dbReference>
<dbReference type="HAMAP" id="MF_00095">
    <property type="entry name" value="SfsA"/>
    <property type="match status" value="1"/>
</dbReference>
<dbReference type="PANTHER" id="PTHR30545">
    <property type="entry name" value="SUGAR FERMENTATION STIMULATION PROTEIN A"/>
    <property type="match status" value="1"/>
</dbReference>
<keyword evidence="5" id="KW-1185">Reference proteome</keyword>
<feature type="domain" description="Sugar fermentation stimulation protein C-terminal" evidence="2">
    <location>
        <begin position="102"/>
        <end position="238"/>
    </location>
</feature>
<dbReference type="CDD" id="cd22359">
    <property type="entry name" value="SfsA-like_bacterial"/>
    <property type="match status" value="1"/>
</dbReference>
<evidence type="ECO:0000313" key="4">
    <source>
        <dbReference type="EMBL" id="SDW15672.1"/>
    </source>
</evidence>
<proteinExistence type="inferred from homology"/>
<dbReference type="PANTHER" id="PTHR30545:SF2">
    <property type="entry name" value="SUGAR FERMENTATION STIMULATION PROTEIN A"/>
    <property type="match status" value="1"/>
</dbReference>
<reference evidence="4 5" key="1">
    <citation type="submission" date="2016-10" db="EMBL/GenBank/DDBJ databases">
        <authorList>
            <person name="de Groot N.N."/>
        </authorList>
    </citation>
    <scope>NUCLEOTIDE SEQUENCE [LARGE SCALE GENOMIC DNA]</scope>
    <source>
        <strain evidence="4 5">CGMCC 1.8894</strain>
    </source>
</reference>
<accession>A0A1H2R892</accession>
<dbReference type="AlphaFoldDB" id="A0A1H2R892"/>
<dbReference type="STRING" id="564137.SAMN04488238_101227"/>
<protein>
    <recommendedName>
        <fullName evidence="1">Sugar fermentation stimulation protein homolog</fullName>
    </recommendedName>
</protein>
<dbReference type="Proteomes" id="UP000198539">
    <property type="component" value="Unassembled WGS sequence"/>
</dbReference>
<gene>
    <name evidence="1" type="primary">sfsA</name>
    <name evidence="4" type="ORF">SAMN04488238_101227</name>
</gene>
<dbReference type="Gene3D" id="2.40.50.580">
    <property type="match status" value="1"/>
</dbReference>
<sequence length="251" mass="26738">MRGFGLGAGAMQGYKRAVMQFQTPLIPARLIRRYKRFLADFTLADGQAVTAHCPNTGAMTGLDTPGLTCWLEPNTDPRKKLAYGWRLVGLPGGGLANIDTSLPNRIVAEGLAQGRVATLSAYTDFRREVVLGASRVDFRATAPGLPDVYLEVKSVTLRRGAQALFPDTVTTRGARHLADLAQARGAGHRAVMLYLISRTDCAGFGIAADLDPAYASAYDAARRAGVEVLAHACDITLQGITFGAPIPTPPL</sequence>
<dbReference type="Pfam" id="PF03749">
    <property type="entry name" value="SfsA"/>
    <property type="match status" value="1"/>
</dbReference>
<dbReference type="Gene3D" id="3.40.1350.60">
    <property type="match status" value="1"/>
</dbReference>
<evidence type="ECO:0000259" key="3">
    <source>
        <dbReference type="Pfam" id="PF17746"/>
    </source>
</evidence>
<comment type="similarity">
    <text evidence="1">Belongs to the SfsA family.</text>
</comment>
<dbReference type="InterPro" id="IPR041465">
    <property type="entry name" value="SfsA_N"/>
</dbReference>